<comment type="caution">
    <text evidence="2">The sequence shown here is derived from an EMBL/GenBank/DDBJ whole genome shotgun (WGS) entry which is preliminary data.</text>
</comment>
<evidence type="ECO:0000259" key="1">
    <source>
        <dbReference type="Pfam" id="PF01869"/>
    </source>
</evidence>
<evidence type="ECO:0000313" key="2">
    <source>
        <dbReference type="EMBL" id="OKP88559.1"/>
    </source>
</evidence>
<evidence type="ECO:0000313" key="3">
    <source>
        <dbReference type="Proteomes" id="UP000186058"/>
    </source>
</evidence>
<dbReference type="InterPro" id="IPR002731">
    <property type="entry name" value="ATPase_BadF"/>
</dbReference>
<reference evidence="2 3" key="1">
    <citation type="submission" date="2016-03" db="EMBL/GenBank/DDBJ databases">
        <authorList>
            <person name="Sant'Anna F.H."/>
            <person name="Ambrosini A."/>
            <person name="Souza R."/>
            <person name="Bach E."/>
            <person name="Fernandes G."/>
            <person name="Balsanelli E."/>
            <person name="Baura V.A."/>
            <person name="Souza E.M."/>
            <person name="Passaglia L."/>
        </authorList>
    </citation>
    <scope>NUCLEOTIDE SEQUENCE [LARGE SCALE GENOMIC DNA]</scope>
    <source>
        <strain evidence="2 3">P26E</strain>
    </source>
</reference>
<keyword evidence="3" id="KW-1185">Reference proteome</keyword>
<name>A0ABX3ERA5_9BACL</name>
<dbReference type="SUPFAM" id="SSF53067">
    <property type="entry name" value="Actin-like ATPase domain"/>
    <property type="match status" value="2"/>
</dbReference>
<dbReference type="PANTHER" id="PTHR43190:SF3">
    <property type="entry name" value="N-ACETYL-D-GLUCOSAMINE KINASE"/>
    <property type="match status" value="1"/>
</dbReference>
<gene>
    <name evidence="2" type="ORF">A3844_07630</name>
</gene>
<dbReference type="Gene3D" id="3.30.420.40">
    <property type="match status" value="2"/>
</dbReference>
<proteinExistence type="predicted"/>
<dbReference type="Proteomes" id="UP000186058">
    <property type="component" value="Unassembled WGS sequence"/>
</dbReference>
<dbReference type="CDD" id="cd24007">
    <property type="entry name" value="ASKHA_NBD_eukNAGK-like"/>
    <property type="match status" value="1"/>
</dbReference>
<sequence length="324" mass="34453">MKVYLGLDGGGTKTDASALNEAGELLARYIGGPSNPHSATLGVALTRVMSAIDGLLERLQTDVADMTSICLAVSGFSTKEEQACLKNAVLQHLLKRGISIPVFIQSEGQISLMAALGNSFGTLIISGTGSICYGYSPDGSCHRTGGWGHLLGDEGSGYRIGLRAVQTVMRSHDAAQPPTVMTGMIMEEYCLQQITDLKEYIYHPSHTKAEIAAFSKLCIGAAEAGDPAATAILSEEAEALSDTAAALLRQNPVLMTLPVVLSGSVFRYSRVFYRLFCQRLLKFSSALEIVDGSHGAPPSTGAARLGKLLLDETDGKSKHHHRQQ</sequence>
<accession>A0ABX3ERA5</accession>
<dbReference type="InterPro" id="IPR052519">
    <property type="entry name" value="Euk-type_GlcNAc_Kinase"/>
</dbReference>
<feature type="domain" description="ATPase BadF/BadG/BcrA/BcrD type" evidence="1">
    <location>
        <begin position="5"/>
        <end position="271"/>
    </location>
</feature>
<dbReference type="EMBL" id="LVWI01000030">
    <property type="protein sequence ID" value="OKP88559.1"/>
    <property type="molecule type" value="Genomic_DNA"/>
</dbReference>
<dbReference type="InterPro" id="IPR043129">
    <property type="entry name" value="ATPase_NBD"/>
</dbReference>
<protein>
    <recommendedName>
        <fullName evidence="1">ATPase BadF/BadG/BcrA/BcrD type domain-containing protein</fullName>
    </recommendedName>
</protein>
<dbReference type="PANTHER" id="PTHR43190">
    <property type="entry name" value="N-ACETYL-D-GLUCOSAMINE KINASE"/>
    <property type="match status" value="1"/>
</dbReference>
<dbReference type="Pfam" id="PF01869">
    <property type="entry name" value="BcrAD_BadFG"/>
    <property type="match status" value="1"/>
</dbReference>
<organism evidence="2 3">
    <name type="scientific">Paenibacillus helianthi</name>
    <dbReference type="NCBI Taxonomy" id="1349432"/>
    <lineage>
        <taxon>Bacteria</taxon>
        <taxon>Bacillati</taxon>
        <taxon>Bacillota</taxon>
        <taxon>Bacilli</taxon>
        <taxon>Bacillales</taxon>
        <taxon>Paenibacillaceae</taxon>
        <taxon>Paenibacillus</taxon>
    </lineage>
</organism>
<dbReference type="RefSeq" id="WP_074107077.1">
    <property type="nucleotide sequence ID" value="NZ_LVWI01000030.1"/>
</dbReference>